<dbReference type="AlphaFoldDB" id="A0A5C4TLC1"/>
<dbReference type="Pfam" id="PF18555">
    <property type="entry name" value="MobL"/>
    <property type="match status" value="1"/>
</dbReference>
<keyword evidence="1" id="KW-0175">Coiled coil</keyword>
<dbReference type="EMBL" id="QFCR01000003">
    <property type="protein sequence ID" value="TNK90913.1"/>
    <property type="molecule type" value="Genomic_DNA"/>
</dbReference>
<sequence>MKNNELVSSTFGSNPSIIVKQKFDKATASYADYMLNHKGRDQNITDLKNDQDILSQSIINKNGKYSDYVEYGAKDYATALEKDVNQNLTPTFNNEKNNLTKRELETIKKHINVAAKNNNLMWKTVISFSDNFLIKQRIMDNAKDRNLDQKRLKVAIRNQMKAYLRSEGIDTSAEWFGNIHLRGDKNQKHIHVHLAIFEQETKREMKFNSITNKQEPRGLFKQKHLNKFKSNILKATKLDRTIEKERELLINKQVILKDYLDLVSKKEFYKKEWEYFDSLLKVLPDNKKKWRAKSNSLEMKPANKLAQKIVDNFLDASESNNFKEFTEINLKLKDIYTESYGSNKKTDAFVENKVNEFKEQLINRMYNTLKTLPTDKYTIDDGKTSLEKHQAIKITLENKVKEMKRNKQTVPKNVVKELGRQKHQIQIINAKNRIKIIDQDLLKLSDLTDDLSEYYRNKLHDEKEYFNLKLIPNFKLSDEQKELKQKLKIQVSDILKVGVNDVDDNYVSQKNRKIKAEKALILENSDNALKALFKEKKQSRINTLDTQLKILNDKFNIHKNNILLKNKDLDHAEKRHLLQDNRQYFNHIKYLTPDFDDESEKLINKKDRNYPNSHESSIRLKQSGVDFVLKSLAQTNMQLNLNNKSEERALSAYEMEQARINQIEKEKER</sequence>
<accession>A0A5C4TLC1</accession>
<dbReference type="RefSeq" id="WP_139571049.1">
    <property type="nucleotide sequence ID" value="NZ_QFCR01000003.1"/>
</dbReference>
<dbReference type="InterPro" id="IPR041073">
    <property type="entry name" value="MobL"/>
</dbReference>
<name>A0A5C4TLC1_FRUSA</name>
<proteinExistence type="predicted"/>
<feature type="coiled-coil region" evidence="1">
    <location>
        <begin position="629"/>
        <end position="666"/>
    </location>
</feature>
<dbReference type="Proteomes" id="UP000313312">
    <property type="component" value="Unassembled WGS sequence"/>
</dbReference>
<comment type="caution">
    <text evidence="2">The sequence shown here is derived from an EMBL/GenBank/DDBJ whole genome shotgun (WGS) entry which is preliminary data.</text>
</comment>
<gene>
    <name evidence="2" type="ORF">DID87_02080</name>
</gene>
<evidence type="ECO:0000313" key="2">
    <source>
        <dbReference type="EMBL" id="TNK90913.1"/>
    </source>
</evidence>
<reference evidence="2 3" key="1">
    <citation type="submission" date="2018-05" db="EMBL/GenBank/DDBJ databases">
        <title>Lactobacillus sanfranciscensis Ah4 draft denome sequence.</title>
        <authorList>
            <person name="Zhang G."/>
        </authorList>
    </citation>
    <scope>NUCLEOTIDE SEQUENCE [LARGE SCALE GENOMIC DNA]</scope>
    <source>
        <strain evidence="2 3">Ah4</strain>
    </source>
</reference>
<protein>
    <submittedName>
        <fullName evidence="2">Uncharacterized protein</fullName>
    </submittedName>
</protein>
<evidence type="ECO:0000256" key="1">
    <source>
        <dbReference type="SAM" id="Coils"/>
    </source>
</evidence>
<organism evidence="2 3">
    <name type="scientific">Fructilactobacillus sanfranciscensis</name>
    <name type="common">Lactobacillus sanfranciscensis</name>
    <dbReference type="NCBI Taxonomy" id="1625"/>
    <lineage>
        <taxon>Bacteria</taxon>
        <taxon>Bacillati</taxon>
        <taxon>Bacillota</taxon>
        <taxon>Bacilli</taxon>
        <taxon>Lactobacillales</taxon>
        <taxon>Lactobacillaceae</taxon>
        <taxon>Fructilactobacillus</taxon>
    </lineage>
</organism>
<evidence type="ECO:0000313" key="3">
    <source>
        <dbReference type="Proteomes" id="UP000313312"/>
    </source>
</evidence>